<dbReference type="PANTHER" id="PTHR35175">
    <property type="entry name" value="DUF1289 DOMAIN-CONTAINING PROTEIN"/>
    <property type="match status" value="1"/>
</dbReference>
<keyword evidence="2" id="KW-1185">Reference proteome</keyword>
<dbReference type="Proteomes" id="UP000760472">
    <property type="component" value="Unassembled WGS sequence"/>
</dbReference>
<sequence length="70" mass="8053">MKTSHLHLSAANAHRLASPCIRNCCLDSDDICMGCYRTLNEILIWHSATEDEKRKILALCATRRQNRLNR</sequence>
<comment type="caution">
    <text evidence="1">The sequence shown here is derived from an EMBL/GenBank/DDBJ whole genome shotgun (WGS) entry which is preliminary data.</text>
</comment>
<dbReference type="InterPro" id="IPR010710">
    <property type="entry name" value="DUF1289"/>
</dbReference>
<evidence type="ECO:0000313" key="2">
    <source>
        <dbReference type="Proteomes" id="UP000760472"/>
    </source>
</evidence>
<gene>
    <name evidence="1" type="ORF">JW498_07850</name>
</gene>
<dbReference type="RefSeq" id="WP_205213323.1">
    <property type="nucleotide sequence ID" value="NZ_JAFFZP010000009.1"/>
</dbReference>
<evidence type="ECO:0000313" key="1">
    <source>
        <dbReference type="EMBL" id="MBN0987267.1"/>
    </source>
</evidence>
<reference evidence="1 2" key="1">
    <citation type="submission" date="2021-02" db="EMBL/GenBank/DDBJ databases">
        <title>A novel species of genus Amphritea isolated from a fishpond in China.</title>
        <authorList>
            <person name="Lu H."/>
        </authorList>
    </citation>
    <scope>NUCLEOTIDE SEQUENCE [LARGE SCALE GENOMIC DNA]</scope>
    <source>
        <strain evidence="1 2">RP18W</strain>
    </source>
</reference>
<name>A0ABS2W6X7_9GAMM</name>
<protein>
    <submittedName>
        <fullName evidence="1">DUF1289 domain-containing protein</fullName>
    </submittedName>
</protein>
<accession>A0ABS2W6X7</accession>
<organism evidence="1 2">
    <name type="scientific">Amphritea pacifica</name>
    <dbReference type="NCBI Taxonomy" id="2811233"/>
    <lineage>
        <taxon>Bacteria</taxon>
        <taxon>Pseudomonadati</taxon>
        <taxon>Pseudomonadota</taxon>
        <taxon>Gammaproteobacteria</taxon>
        <taxon>Oceanospirillales</taxon>
        <taxon>Oceanospirillaceae</taxon>
        <taxon>Amphritea</taxon>
    </lineage>
</organism>
<proteinExistence type="predicted"/>
<dbReference type="Pfam" id="PF06945">
    <property type="entry name" value="DUF1289"/>
    <property type="match status" value="1"/>
</dbReference>
<dbReference type="PANTHER" id="PTHR35175:SF2">
    <property type="entry name" value="DUF1289 DOMAIN-CONTAINING PROTEIN"/>
    <property type="match status" value="1"/>
</dbReference>
<dbReference type="EMBL" id="JAFFZP010000009">
    <property type="protein sequence ID" value="MBN0987267.1"/>
    <property type="molecule type" value="Genomic_DNA"/>
</dbReference>